<sequence length="156" mass="16320">MSHLGHHLLVTVLVLSTSVWLGGYVAIGIVARSATATMDPAQRVAFFRSLGRAYLRVGTPALVIGLVSGALLARDHPWDATLISAAIAALLLVVLLAAGVQQARRMTRLRHSALKSGDDPASVPAIRRGRRSAAILRAALGVLSLILVVLGCFMAG</sequence>
<dbReference type="AlphaFoldDB" id="A0A916TI52"/>
<gene>
    <name evidence="2" type="ORF">GCM10011492_40970</name>
</gene>
<evidence type="ECO:0000313" key="3">
    <source>
        <dbReference type="Proteomes" id="UP000636793"/>
    </source>
</evidence>
<organism evidence="2 3">
    <name type="scientific">Flexivirga endophytica</name>
    <dbReference type="NCBI Taxonomy" id="1849103"/>
    <lineage>
        <taxon>Bacteria</taxon>
        <taxon>Bacillati</taxon>
        <taxon>Actinomycetota</taxon>
        <taxon>Actinomycetes</taxon>
        <taxon>Micrococcales</taxon>
        <taxon>Dermacoccaceae</taxon>
        <taxon>Flexivirga</taxon>
    </lineage>
</organism>
<feature type="transmembrane region" description="Helical" evidence="1">
    <location>
        <begin position="80"/>
        <end position="100"/>
    </location>
</feature>
<reference evidence="2" key="2">
    <citation type="submission" date="2020-09" db="EMBL/GenBank/DDBJ databases">
        <authorList>
            <person name="Sun Q."/>
            <person name="Zhou Y."/>
        </authorList>
    </citation>
    <scope>NUCLEOTIDE SEQUENCE</scope>
    <source>
        <strain evidence="2">CGMCC 1.15085</strain>
    </source>
</reference>
<keyword evidence="1" id="KW-1133">Transmembrane helix</keyword>
<evidence type="ECO:0000256" key="1">
    <source>
        <dbReference type="SAM" id="Phobius"/>
    </source>
</evidence>
<accession>A0A916TI52</accession>
<feature type="transmembrane region" description="Helical" evidence="1">
    <location>
        <begin position="134"/>
        <end position="155"/>
    </location>
</feature>
<dbReference type="EMBL" id="BMHI01000007">
    <property type="protein sequence ID" value="GGB45645.1"/>
    <property type="molecule type" value="Genomic_DNA"/>
</dbReference>
<keyword evidence="1" id="KW-0812">Transmembrane</keyword>
<evidence type="ECO:0000313" key="2">
    <source>
        <dbReference type="EMBL" id="GGB45645.1"/>
    </source>
</evidence>
<keyword evidence="3" id="KW-1185">Reference proteome</keyword>
<dbReference type="Proteomes" id="UP000636793">
    <property type="component" value="Unassembled WGS sequence"/>
</dbReference>
<name>A0A916TI52_9MICO</name>
<protein>
    <submittedName>
        <fullName evidence="2">Uncharacterized protein</fullName>
    </submittedName>
</protein>
<proteinExistence type="predicted"/>
<dbReference type="RefSeq" id="WP_188838925.1">
    <property type="nucleotide sequence ID" value="NZ_BMHI01000007.1"/>
</dbReference>
<keyword evidence="1" id="KW-0472">Membrane</keyword>
<feature type="transmembrane region" description="Helical" evidence="1">
    <location>
        <begin position="6"/>
        <end position="32"/>
    </location>
</feature>
<reference evidence="2" key="1">
    <citation type="journal article" date="2014" name="Int. J. Syst. Evol. Microbiol.">
        <title>Complete genome sequence of Corynebacterium casei LMG S-19264T (=DSM 44701T), isolated from a smear-ripened cheese.</title>
        <authorList>
            <consortium name="US DOE Joint Genome Institute (JGI-PGF)"/>
            <person name="Walter F."/>
            <person name="Albersmeier A."/>
            <person name="Kalinowski J."/>
            <person name="Ruckert C."/>
        </authorList>
    </citation>
    <scope>NUCLEOTIDE SEQUENCE</scope>
    <source>
        <strain evidence="2">CGMCC 1.15085</strain>
    </source>
</reference>
<feature type="transmembrane region" description="Helical" evidence="1">
    <location>
        <begin position="53"/>
        <end position="74"/>
    </location>
</feature>
<comment type="caution">
    <text evidence="2">The sequence shown here is derived from an EMBL/GenBank/DDBJ whole genome shotgun (WGS) entry which is preliminary data.</text>
</comment>